<protein>
    <submittedName>
        <fullName evidence="1">Type VI secretion system-associated protein TagF</fullName>
    </submittedName>
</protein>
<dbReference type="EMBL" id="JAHJDP010000087">
    <property type="protein sequence ID" value="MBU2692204.1"/>
    <property type="molecule type" value="Genomic_DNA"/>
</dbReference>
<reference evidence="1" key="1">
    <citation type="submission" date="2021-05" db="EMBL/GenBank/DDBJ databases">
        <title>Energy efficiency and biological interactions define the core microbiome of deep oligotrophic groundwater.</title>
        <authorList>
            <person name="Mehrshad M."/>
            <person name="Lopez-Fernandez M."/>
            <person name="Bell E."/>
            <person name="Bernier-Latmani R."/>
            <person name="Bertilsson S."/>
            <person name="Dopson M."/>
        </authorList>
    </citation>
    <scope>NUCLEOTIDE SEQUENCE</scope>
    <source>
        <strain evidence="1">Modern_marine.mb.64</strain>
    </source>
</reference>
<dbReference type="InterPro" id="IPR038225">
    <property type="entry name" value="TagF_sf"/>
</dbReference>
<gene>
    <name evidence="1" type="primary">tagF</name>
    <name evidence="1" type="ORF">KJ970_14880</name>
</gene>
<dbReference type="Gene3D" id="3.40.1730.10">
    <property type="entry name" value="pa0076 domain"/>
    <property type="match status" value="1"/>
</dbReference>
<evidence type="ECO:0000313" key="2">
    <source>
        <dbReference type="Proteomes" id="UP000777784"/>
    </source>
</evidence>
<accession>A0A948RZ23</accession>
<name>A0A948RZ23_UNCEI</name>
<proteinExistence type="predicted"/>
<dbReference type="Proteomes" id="UP000777784">
    <property type="component" value="Unassembled WGS sequence"/>
</dbReference>
<evidence type="ECO:0000313" key="1">
    <source>
        <dbReference type="EMBL" id="MBU2692204.1"/>
    </source>
</evidence>
<comment type="caution">
    <text evidence="1">The sequence shown here is derived from an EMBL/GenBank/DDBJ whole genome shotgun (WGS) entry which is preliminary data.</text>
</comment>
<dbReference type="AlphaFoldDB" id="A0A948RZ23"/>
<dbReference type="InterPro" id="IPR017748">
    <property type="entry name" value="TagF"/>
</dbReference>
<sequence>MNEKGYEIGCYGKLPVAADFISSQADHPAAAGFVRWLDEAISLARTRLNDDWLEHFQKMPPHGFIYRSNGSSSYLAGALFPSRDQSGRAFPFATFFRSGGSAATLNAAAIPRHLGEFVKAASAIRDGDPSDINDLHRVLNDLGGTIPPMDQMGRGNDWDPLDGWTVGKLAQSLGFGGGIKIVRRVSRNLLDIAPRFQTRPDRTPALGFRFPMPSEAENVLPALTFWLESSRVILGSALPLPIIFWTLAADRSQAHLDLYYMTPPPARFLLLLVPALSSDNLYPLDEDDAPQRMSHNALIAGAMEQAGRSDEPLVSVLRSLDRALGH</sequence>
<dbReference type="NCBIfam" id="TIGR03373">
    <property type="entry name" value="VI_minor_4"/>
    <property type="match status" value="1"/>
</dbReference>
<dbReference type="Pfam" id="PF09867">
    <property type="entry name" value="TagF_N"/>
    <property type="match status" value="1"/>
</dbReference>
<organism evidence="1 2">
    <name type="scientific">Eiseniibacteriota bacterium</name>
    <dbReference type="NCBI Taxonomy" id="2212470"/>
    <lineage>
        <taxon>Bacteria</taxon>
        <taxon>Candidatus Eiseniibacteriota</taxon>
    </lineage>
</organism>